<proteinExistence type="predicted"/>
<dbReference type="RefSeq" id="WP_289162629.1">
    <property type="nucleotide sequence ID" value="NZ_JASZZN010000004.1"/>
</dbReference>
<dbReference type="Proteomes" id="UP001239462">
    <property type="component" value="Unassembled WGS sequence"/>
</dbReference>
<organism evidence="1 2">
    <name type="scientific">Roseiconus lacunae</name>
    <dbReference type="NCBI Taxonomy" id="2605694"/>
    <lineage>
        <taxon>Bacteria</taxon>
        <taxon>Pseudomonadati</taxon>
        <taxon>Planctomycetota</taxon>
        <taxon>Planctomycetia</taxon>
        <taxon>Pirellulales</taxon>
        <taxon>Pirellulaceae</taxon>
        <taxon>Roseiconus</taxon>
    </lineage>
</organism>
<protein>
    <submittedName>
        <fullName evidence="1">Uncharacterized protein</fullName>
    </submittedName>
</protein>
<comment type="caution">
    <text evidence="1">The sequence shown here is derived from an EMBL/GenBank/DDBJ whole genome shotgun (WGS) entry which is preliminary data.</text>
</comment>
<keyword evidence="2" id="KW-1185">Reference proteome</keyword>
<sequence length="59" mass="7011">MITLTLANRLAAATIRRMSQINPGRIRFLVRFQISFLNLDFQEANRMVQHGRPERTRQR</sequence>
<evidence type="ECO:0000313" key="1">
    <source>
        <dbReference type="EMBL" id="MDM4015076.1"/>
    </source>
</evidence>
<dbReference type="EMBL" id="JASZZN010000004">
    <property type="protein sequence ID" value="MDM4015076.1"/>
    <property type="molecule type" value="Genomic_DNA"/>
</dbReference>
<accession>A0ABT7PFT6</accession>
<gene>
    <name evidence="1" type="ORF">QTN89_06515</name>
</gene>
<reference evidence="1 2" key="1">
    <citation type="submission" date="2023-06" db="EMBL/GenBank/DDBJ databases">
        <title>Roseiconus lacunae JC819 isolated from Gulf of Mannar region, Tamil Nadu.</title>
        <authorList>
            <person name="Pk S."/>
            <person name="Ch S."/>
            <person name="Ch V.R."/>
        </authorList>
    </citation>
    <scope>NUCLEOTIDE SEQUENCE [LARGE SCALE GENOMIC DNA]</scope>
    <source>
        <strain evidence="1 2">JC819</strain>
    </source>
</reference>
<evidence type="ECO:0000313" key="2">
    <source>
        <dbReference type="Proteomes" id="UP001239462"/>
    </source>
</evidence>
<name>A0ABT7PFT6_9BACT</name>